<sequence>MRCSDFWIDFSLFDDGLDAATAAAAAAAAAADTLPRFHRFPDLPPEIRLKIWSYLVAPRVVAACCFERDDRLPARSVPAPCKPSSSSSSSSSPACPEAVAAAGPMVFNPTCPVLLLVCRESRALGLAHYELAFSWRVPAPLAAVVARPPRAWFNFRLDALYLAGALDPRDRYGFDTPVVRFLRPRDARRVRRLACAFSALRYPERGPDPAFGCLWHVIDRFPRARRLVLAVAPRDEEAMGPCRPLTTTAAAVDDDDDHDHVNSNVVRQVWDGWVRGTTVTTARVADTQVLLVREADLADVMASHAQEDEGERRRGARQVAV</sequence>
<name>A0AAD8Q6A8_9PEZI</name>
<dbReference type="Pfam" id="PF20150">
    <property type="entry name" value="2EXR"/>
    <property type="match status" value="1"/>
</dbReference>
<dbReference type="RefSeq" id="XP_060416985.1">
    <property type="nucleotide sequence ID" value="XM_060560887.1"/>
</dbReference>
<gene>
    <name evidence="2" type="ORF">LY79DRAFT_588219</name>
</gene>
<keyword evidence="3" id="KW-1185">Reference proteome</keyword>
<comment type="caution">
    <text evidence="2">The sequence shown here is derived from an EMBL/GenBank/DDBJ whole genome shotgun (WGS) entry which is preliminary data.</text>
</comment>
<evidence type="ECO:0000313" key="2">
    <source>
        <dbReference type="EMBL" id="KAK1596066.1"/>
    </source>
</evidence>
<evidence type="ECO:0000313" key="3">
    <source>
        <dbReference type="Proteomes" id="UP001230504"/>
    </source>
</evidence>
<reference evidence="2" key="1">
    <citation type="submission" date="2021-06" db="EMBL/GenBank/DDBJ databases">
        <title>Comparative genomics, transcriptomics and evolutionary studies reveal genomic signatures of adaptation to plant cell wall in hemibiotrophic fungi.</title>
        <authorList>
            <consortium name="DOE Joint Genome Institute"/>
            <person name="Baroncelli R."/>
            <person name="Diaz J.F."/>
            <person name="Benocci T."/>
            <person name="Peng M."/>
            <person name="Battaglia E."/>
            <person name="Haridas S."/>
            <person name="Andreopoulos W."/>
            <person name="Labutti K."/>
            <person name="Pangilinan J."/>
            <person name="Floch G.L."/>
            <person name="Makela M.R."/>
            <person name="Henrissat B."/>
            <person name="Grigoriev I.V."/>
            <person name="Crouch J.A."/>
            <person name="De Vries R.P."/>
            <person name="Sukno S.A."/>
            <person name="Thon M.R."/>
        </authorList>
    </citation>
    <scope>NUCLEOTIDE SEQUENCE</scope>
    <source>
        <strain evidence="2">CBS 125086</strain>
    </source>
</reference>
<dbReference type="Proteomes" id="UP001230504">
    <property type="component" value="Unassembled WGS sequence"/>
</dbReference>
<dbReference type="EMBL" id="JAHLJV010000013">
    <property type="protein sequence ID" value="KAK1596066.1"/>
    <property type="molecule type" value="Genomic_DNA"/>
</dbReference>
<dbReference type="PANTHER" id="PTHR35910">
    <property type="entry name" value="2EXR DOMAIN-CONTAINING PROTEIN"/>
    <property type="match status" value="1"/>
</dbReference>
<dbReference type="AlphaFoldDB" id="A0AAD8Q6A8"/>
<feature type="domain" description="2EXR" evidence="1">
    <location>
        <begin position="37"/>
        <end position="160"/>
    </location>
</feature>
<proteinExistence type="predicted"/>
<dbReference type="InterPro" id="IPR045518">
    <property type="entry name" value="2EXR"/>
</dbReference>
<organism evidence="2 3">
    <name type="scientific">Colletotrichum navitas</name>
    <dbReference type="NCBI Taxonomy" id="681940"/>
    <lineage>
        <taxon>Eukaryota</taxon>
        <taxon>Fungi</taxon>
        <taxon>Dikarya</taxon>
        <taxon>Ascomycota</taxon>
        <taxon>Pezizomycotina</taxon>
        <taxon>Sordariomycetes</taxon>
        <taxon>Hypocreomycetidae</taxon>
        <taxon>Glomerellales</taxon>
        <taxon>Glomerellaceae</taxon>
        <taxon>Colletotrichum</taxon>
        <taxon>Colletotrichum graminicola species complex</taxon>
    </lineage>
</organism>
<protein>
    <recommendedName>
        <fullName evidence="1">2EXR domain-containing protein</fullName>
    </recommendedName>
</protein>
<evidence type="ECO:0000259" key="1">
    <source>
        <dbReference type="Pfam" id="PF20150"/>
    </source>
</evidence>
<dbReference type="GeneID" id="85445127"/>
<accession>A0AAD8Q6A8</accession>
<dbReference type="PANTHER" id="PTHR35910:SF6">
    <property type="entry name" value="2EXR DOMAIN-CONTAINING PROTEIN"/>
    <property type="match status" value="1"/>
</dbReference>